<dbReference type="OrthoDB" id="10502270at2759"/>
<dbReference type="AlphaFoldDB" id="A0A1Y2AXG6"/>
<protein>
    <submittedName>
        <fullName evidence="1">Uncharacterized protein</fullName>
    </submittedName>
</protein>
<keyword evidence="2" id="KW-1185">Reference proteome</keyword>
<accession>A0A1Y2AXG6</accession>
<name>A0A1Y2AXG6_9FUNG</name>
<evidence type="ECO:0000313" key="2">
    <source>
        <dbReference type="Proteomes" id="UP000193642"/>
    </source>
</evidence>
<dbReference type="EMBL" id="MCGO01000103">
    <property type="protein sequence ID" value="ORY27283.1"/>
    <property type="molecule type" value="Genomic_DNA"/>
</dbReference>
<comment type="caution">
    <text evidence="1">The sequence shown here is derived from an EMBL/GenBank/DDBJ whole genome shotgun (WGS) entry which is preliminary data.</text>
</comment>
<reference evidence="1 2" key="1">
    <citation type="submission" date="2016-07" db="EMBL/GenBank/DDBJ databases">
        <title>Pervasive Adenine N6-methylation of Active Genes in Fungi.</title>
        <authorList>
            <consortium name="DOE Joint Genome Institute"/>
            <person name="Mondo S.J."/>
            <person name="Dannebaum R.O."/>
            <person name="Kuo R.C."/>
            <person name="Labutti K."/>
            <person name="Haridas S."/>
            <person name="Kuo A."/>
            <person name="Salamov A."/>
            <person name="Ahrendt S.R."/>
            <person name="Lipzen A."/>
            <person name="Sullivan W."/>
            <person name="Andreopoulos W.B."/>
            <person name="Clum A."/>
            <person name="Lindquist E."/>
            <person name="Daum C."/>
            <person name="Ramamoorthy G.K."/>
            <person name="Gryganskyi A."/>
            <person name="Culley D."/>
            <person name="Magnuson J.K."/>
            <person name="James T.Y."/>
            <person name="O'Malley M.A."/>
            <person name="Stajich J.E."/>
            <person name="Spatafora J.W."/>
            <person name="Visel A."/>
            <person name="Grigoriev I.V."/>
        </authorList>
    </citation>
    <scope>NUCLEOTIDE SEQUENCE [LARGE SCALE GENOMIC DNA]</scope>
    <source>
        <strain evidence="1 2">JEL800</strain>
    </source>
</reference>
<organism evidence="1 2">
    <name type="scientific">Rhizoclosmatium globosum</name>
    <dbReference type="NCBI Taxonomy" id="329046"/>
    <lineage>
        <taxon>Eukaryota</taxon>
        <taxon>Fungi</taxon>
        <taxon>Fungi incertae sedis</taxon>
        <taxon>Chytridiomycota</taxon>
        <taxon>Chytridiomycota incertae sedis</taxon>
        <taxon>Chytridiomycetes</taxon>
        <taxon>Chytridiales</taxon>
        <taxon>Chytriomycetaceae</taxon>
        <taxon>Rhizoclosmatium</taxon>
    </lineage>
</organism>
<evidence type="ECO:0000313" key="1">
    <source>
        <dbReference type="EMBL" id="ORY27283.1"/>
    </source>
</evidence>
<gene>
    <name evidence="1" type="ORF">BCR33DRAFT_26572</name>
</gene>
<dbReference type="Proteomes" id="UP000193642">
    <property type="component" value="Unassembled WGS sequence"/>
</dbReference>
<proteinExistence type="predicted"/>
<sequence length="129" mass="14016">MTDHGIEVDDIGSVDVGVAAGEKKTKNKKKRKTKKIVVACVEDAKVDVAPEKVDAVLELKSSSETQAVDVDAVNIPNMDVALTEVQYSVSRSESRAESMYGTVVLDQDEDTISDIQRILIHCLSIRGLN</sequence>